<evidence type="ECO:0000256" key="2">
    <source>
        <dbReference type="ARBA" id="ARBA00022490"/>
    </source>
</evidence>
<organism evidence="12 13">
    <name type="scientific">Sedimentisphaera salicampi</name>
    <dbReference type="NCBI Taxonomy" id="1941349"/>
    <lineage>
        <taxon>Bacteria</taxon>
        <taxon>Pseudomonadati</taxon>
        <taxon>Planctomycetota</taxon>
        <taxon>Phycisphaerae</taxon>
        <taxon>Sedimentisphaerales</taxon>
        <taxon>Sedimentisphaeraceae</taxon>
        <taxon>Sedimentisphaera</taxon>
    </lineage>
</organism>
<protein>
    <recommendedName>
        <fullName evidence="9">Tyrosine recombinase XerC</fullName>
    </recommendedName>
</protein>
<dbReference type="HAMAP" id="MF_01808">
    <property type="entry name" value="Recomb_XerC_XerD"/>
    <property type="match status" value="1"/>
</dbReference>
<dbReference type="PROSITE" id="PS51898">
    <property type="entry name" value="TYR_RECOMBINASE"/>
    <property type="match status" value="1"/>
</dbReference>
<dbReference type="InterPro" id="IPR002104">
    <property type="entry name" value="Integrase_catalytic"/>
</dbReference>
<evidence type="ECO:0000256" key="4">
    <source>
        <dbReference type="ARBA" id="ARBA00022829"/>
    </source>
</evidence>
<dbReference type="InterPro" id="IPR010998">
    <property type="entry name" value="Integrase_recombinase_N"/>
</dbReference>
<dbReference type="KEGG" id="pbp:STSP1_01264"/>
<dbReference type="RefSeq" id="WP_085755549.1">
    <property type="nucleotide sequence ID" value="NZ_CP021023.1"/>
</dbReference>
<keyword evidence="8 9" id="KW-0131">Cell cycle</keyword>
<dbReference type="Pfam" id="PF00589">
    <property type="entry name" value="Phage_integrase"/>
    <property type="match status" value="1"/>
</dbReference>
<feature type="active site" evidence="9">
    <location>
        <position position="284"/>
    </location>
</feature>
<dbReference type="EMBL" id="CP021023">
    <property type="protein sequence ID" value="ARN56872.1"/>
    <property type="molecule type" value="Genomic_DNA"/>
</dbReference>
<evidence type="ECO:0000256" key="3">
    <source>
        <dbReference type="ARBA" id="ARBA00022618"/>
    </source>
</evidence>
<dbReference type="CDD" id="cd00798">
    <property type="entry name" value="INT_XerDC_C"/>
    <property type="match status" value="1"/>
</dbReference>
<keyword evidence="5 9" id="KW-0229">DNA integration</keyword>
<keyword evidence="13" id="KW-1185">Reference proteome</keyword>
<comment type="similarity">
    <text evidence="9">Belongs to the 'phage' integrase family. XerC subfamily.</text>
</comment>
<keyword evidence="2 9" id="KW-0963">Cytoplasm</keyword>
<proteinExistence type="inferred from homology"/>
<dbReference type="STRING" id="1941349.STSP1_01264"/>
<dbReference type="Gene3D" id="1.10.443.10">
    <property type="entry name" value="Intergrase catalytic core"/>
    <property type="match status" value="1"/>
</dbReference>
<gene>
    <name evidence="12" type="primary">xerD</name>
    <name evidence="9" type="synonym">xerC</name>
    <name evidence="12" type="ORF">STSP1_01264</name>
</gene>
<evidence type="ECO:0000256" key="5">
    <source>
        <dbReference type="ARBA" id="ARBA00022908"/>
    </source>
</evidence>
<feature type="active site" evidence="9">
    <location>
        <position position="164"/>
    </location>
</feature>
<evidence type="ECO:0000256" key="8">
    <source>
        <dbReference type="ARBA" id="ARBA00023306"/>
    </source>
</evidence>
<sequence>MKDVQLSNTLKKISSLAMGSEAYEFLNMLIVEAGLSKETVKSYGKDLRGFLEYCGDKRITSPADLSIETVSGYLRMQIESGLSPATAARSAAAIRTFIKYLISSRLLDNDFTILIETPQRPENLPEVYSIEQIIKLLNSPDIERDKFFYRDKAILEILYASGMRASELSGLKTKDINFRLGYLRCIGKGSKERLVPLANSSISHIRNYLERERPVMEKPEGGANLFLSRLGNPLDRTNIWRIVKGYAARAGIPNFTTHSFRHSFATHLLGGGADLRSVQEMLGHSSVTTTQIYTHLQENQLLETHKKHHPRG</sequence>
<comment type="subunit">
    <text evidence="9">Forms a cyclic heterotetrameric complex composed of two molecules of XerC and two molecules of XerD.</text>
</comment>
<dbReference type="InterPro" id="IPR050090">
    <property type="entry name" value="Tyrosine_recombinase_XerCD"/>
</dbReference>
<comment type="function">
    <text evidence="9">Site-specific tyrosine recombinase, which acts by catalyzing the cutting and rejoining of the recombining DNA molecules. The XerC-XerD complex is essential to convert dimers of the bacterial chromosome into monomers to permit their segregation at cell division. It also contributes to the segregational stability of plasmids.</text>
</comment>
<dbReference type="NCBIfam" id="NF001399">
    <property type="entry name" value="PRK00283.1"/>
    <property type="match status" value="1"/>
</dbReference>
<dbReference type="InterPro" id="IPR013762">
    <property type="entry name" value="Integrase-like_cat_sf"/>
</dbReference>
<evidence type="ECO:0000256" key="9">
    <source>
        <dbReference type="HAMAP-Rule" id="MF_01808"/>
    </source>
</evidence>
<feature type="domain" description="Tyr recombinase" evidence="10">
    <location>
        <begin position="123"/>
        <end position="306"/>
    </location>
</feature>
<dbReference type="GO" id="GO:0005737">
    <property type="term" value="C:cytoplasm"/>
    <property type="evidence" value="ECO:0007669"/>
    <property type="project" value="UniProtKB-SubCell"/>
</dbReference>
<accession>A0A1W6LM92</accession>
<evidence type="ECO:0000313" key="13">
    <source>
        <dbReference type="Proteomes" id="UP000193334"/>
    </source>
</evidence>
<dbReference type="GO" id="GO:0006313">
    <property type="term" value="P:DNA transposition"/>
    <property type="evidence" value="ECO:0007669"/>
    <property type="project" value="UniProtKB-UniRule"/>
</dbReference>
<evidence type="ECO:0000259" key="11">
    <source>
        <dbReference type="PROSITE" id="PS51900"/>
    </source>
</evidence>
<dbReference type="GO" id="GO:0007059">
    <property type="term" value="P:chromosome segregation"/>
    <property type="evidence" value="ECO:0007669"/>
    <property type="project" value="UniProtKB-UniRule"/>
</dbReference>
<dbReference type="AlphaFoldDB" id="A0A1W6LM92"/>
<evidence type="ECO:0000313" key="12">
    <source>
        <dbReference type="EMBL" id="ARN56872.1"/>
    </source>
</evidence>
<dbReference type="PANTHER" id="PTHR30349:SF81">
    <property type="entry name" value="TYROSINE RECOMBINASE XERC"/>
    <property type="match status" value="1"/>
</dbReference>
<evidence type="ECO:0000256" key="7">
    <source>
        <dbReference type="ARBA" id="ARBA00023172"/>
    </source>
</evidence>
<dbReference type="Gene3D" id="1.10.150.130">
    <property type="match status" value="1"/>
</dbReference>
<feature type="active site" evidence="9">
    <location>
        <position position="258"/>
    </location>
</feature>
<evidence type="ECO:0000256" key="6">
    <source>
        <dbReference type="ARBA" id="ARBA00023125"/>
    </source>
</evidence>
<name>A0A1W6LM92_9BACT</name>
<keyword evidence="4 9" id="KW-0159">Chromosome partition</keyword>
<dbReference type="GO" id="GO:0003677">
    <property type="term" value="F:DNA binding"/>
    <property type="evidence" value="ECO:0007669"/>
    <property type="project" value="UniProtKB-UniRule"/>
</dbReference>
<dbReference type="InterPro" id="IPR004107">
    <property type="entry name" value="Integrase_SAM-like_N"/>
</dbReference>
<feature type="active site" evidence="9">
    <location>
        <position position="261"/>
    </location>
</feature>
<dbReference type="InterPro" id="IPR023009">
    <property type="entry name" value="Tyrosine_recombinase_XerC/XerD"/>
</dbReference>
<dbReference type="PROSITE" id="PS51900">
    <property type="entry name" value="CB"/>
    <property type="match status" value="1"/>
</dbReference>
<keyword evidence="6 9" id="KW-0238">DNA-binding</keyword>
<dbReference type="PANTHER" id="PTHR30349">
    <property type="entry name" value="PHAGE INTEGRASE-RELATED"/>
    <property type="match status" value="1"/>
</dbReference>
<comment type="subcellular location">
    <subcellularLocation>
        <location evidence="1 9">Cytoplasm</location>
    </subcellularLocation>
</comment>
<keyword evidence="7 9" id="KW-0233">DNA recombination</keyword>
<dbReference type="GO" id="GO:0051301">
    <property type="term" value="P:cell division"/>
    <property type="evidence" value="ECO:0007669"/>
    <property type="project" value="UniProtKB-KW"/>
</dbReference>
<reference evidence="13" key="1">
    <citation type="submission" date="2017-04" db="EMBL/GenBank/DDBJ databases">
        <title>Comparative genomics and description of representatives of a novel lineage of planctomycetes thriving in anoxic sediments.</title>
        <authorList>
            <person name="Spring S."/>
            <person name="Bunk B."/>
            <person name="Sproer C."/>
        </authorList>
    </citation>
    <scope>NUCLEOTIDE SEQUENCE [LARGE SCALE GENOMIC DNA]</scope>
    <source>
        <strain evidence="13">ST-PulAB-D4</strain>
    </source>
</reference>
<dbReference type="InterPro" id="IPR011010">
    <property type="entry name" value="DNA_brk_join_enz"/>
</dbReference>
<keyword evidence="3 9" id="KW-0132">Cell division</keyword>
<feature type="active site" description="O-(3'-phospho-DNA)-tyrosine intermediate" evidence="9">
    <location>
        <position position="293"/>
    </location>
</feature>
<feature type="active site" evidence="9">
    <location>
        <position position="188"/>
    </location>
</feature>
<dbReference type="InterPro" id="IPR044068">
    <property type="entry name" value="CB"/>
</dbReference>
<evidence type="ECO:0000256" key="1">
    <source>
        <dbReference type="ARBA" id="ARBA00004496"/>
    </source>
</evidence>
<dbReference type="GO" id="GO:0009037">
    <property type="term" value="F:tyrosine-based site-specific recombinase activity"/>
    <property type="evidence" value="ECO:0007669"/>
    <property type="project" value="UniProtKB-UniRule"/>
</dbReference>
<dbReference type="SUPFAM" id="SSF56349">
    <property type="entry name" value="DNA breaking-rejoining enzymes"/>
    <property type="match status" value="1"/>
</dbReference>
<dbReference type="Proteomes" id="UP000193334">
    <property type="component" value="Chromosome"/>
</dbReference>
<dbReference type="Pfam" id="PF02899">
    <property type="entry name" value="Phage_int_SAM_1"/>
    <property type="match status" value="1"/>
</dbReference>
<feature type="domain" description="Core-binding (CB)" evidence="11">
    <location>
        <begin position="16"/>
        <end position="102"/>
    </location>
</feature>
<evidence type="ECO:0000259" key="10">
    <source>
        <dbReference type="PROSITE" id="PS51898"/>
    </source>
</evidence>